<reference evidence="3 4" key="1">
    <citation type="submission" date="2023-04" db="EMBL/GenBank/DDBJ databases">
        <title>A long-awaited taxogenomic arrangement of the family Halomonadaceae.</title>
        <authorList>
            <person name="De La Haba R."/>
            <person name="Chuvochina M."/>
            <person name="Wittouck S."/>
            <person name="Arahal D.R."/>
            <person name="Sanchez-Porro C."/>
            <person name="Hugenholtz P."/>
            <person name="Ventosa A."/>
        </authorList>
    </citation>
    <scope>NUCLEOTIDE SEQUENCE [LARGE SCALE GENOMIC DNA]</scope>
    <source>
        <strain evidence="3 4">DSM 17332</strain>
    </source>
</reference>
<evidence type="ECO:0000313" key="3">
    <source>
        <dbReference type="EMBL" id="MDR5893396.1"/>
    </source>
</evidence>
<keyword evidence="4" id="KW-1185">Reference proteome</keyword>
<protein>
    <submittedName>
        <fullName evidence="3">Uncharacterized protein</fullName>
    </submittedName>
</protein>
<feature type="transmembrane region" description="Helical" evidence="2">
    <location>
        <begin position="95"/>
        <end position="113"/>
    </location>
</feature>
<evidence type="ECO:0000256" key="2">
    <source>
        <dbReference type="SAM" id="Phobius"/>
    </source>
</evidence>
<organism evidence="3 4">
    <name type="scientific">Halomonas mongoliensis</name>
    <dbReference type="NCBI Taxonomy" id="321265"/>
    <lineage>
        <taxon>Bacteria</taxon>
        <taxon>Pseudomonadati</taxon>
        <taxon>Pseudomonadota</taxon>
        <taxon>Gammaproteobacteria</taxon>
        <taxon>Oceanospirillales</taxon>
        <taxon>Halomonadaceae</taxon>
        <taxon>Halomonas</taxon>
    </lineage>
</organism>
<evidence type="ECO:0000313" key="4">
    <source>
        <dbReference type="Proteomes" id="UP001252270"/>
    </source>
</evidence>
<feature type="compositionally biased region" description="Basic residues" evidence="1">
    <location>
        <begin position="40"/>
        <end position="55"/>
    </location>
</feature>
<accession>A0ABU1GMZ6</accession>
<sequence>MAYVLVMSGLALSVSFTLGWVLWRTARGLWGLVAGPPARGRAKPRAKPRARKAPAPRRAAPARKPAARKAASKPVEKAPSRPWGLTRWLSRRRSALPLSSLALLLYALTRLVEFGMTRRPQSPPAGYHDLVNVLGWLAAGLLALALLNLLARWRCSQAASGSDP</sequence>
<keyword evidence="2" id="KW-1133">Transmembrane helix</keyword>
<keyword evidence="2" id="KW-0812">Transmembrane</keyword>
<dbReference type="Proteomes" id="UP001252270">
    <property type="component" value="Unassembled WGS sequence"/>
</dbReference>
<gene>
    <name evidence="3" type="ORF">QC820_11295</name>
</gene>
<dbReference type="EMBL" id="JARWAL010000009">
    <property type="protein sequence ID" value="MDR5893396.1"/>
    <property type="molecule type" value="Genomic_DNA"/>
</dbReference>
<feature type="transmembrane region" description="Helical" evidence="2">
    <location>
        <begin position="133"/>
        <end position="151"/>
    </location>
</feature>
<name>A0ABU1GMZ6_9GAMM</name>
<feature type="region of interest" description="Disordered" evidence="1">
    <location>
        <begin position="37"/>
        <end position="81"/>
    </location>
</feature>
<dbReference type="RefSeq" id="WP_309637010.1">
    <property type="nucleotide sequence ID" value="NZ_JARWAL010000009.1"/>
</dbReference>
<evidence type="ECO:0000256" key="1">
    <source>
        <dbReference type="SAM" id="MobiDB-lite"/>
    </source>
</evidence>
<feature type="transmembrane region" description="Helical" evidence="2">
    <location>
        <begin position="6"/>
        <end position="23"/>
    </location>
</feature>
<comment type="caution">
    <text evidence="3">The sequence shown here is derived from an EMBL/GenBank/DDBJ whole genome shotgun (WGS) entry which is preliminary data.</text>
</comment>
<proteinExistence type="predicted"/>
<keyword evidence="2" id="KW-0472">Membrane</keyword>